<name>A0AAI9ZEP9_9PEZI</name>
<keyword evidence="1" id="KW-0808">Transferase</keyword>
<dbReference type="Gene3D" id="3.40.630.30">
    <property type="match status" value="1"/>
</dbReference>
<comment type="caution">
    <text evidence="4">The sequence shown here is derived from an EMBL/GenBank/DDBJ whole genome shotgun (WGS) entry which is preliminary data.</text>
</comment>
<dbReference type="GO" id="GO:0004059">
    <property type="term" value="F:aralkylamine N-acetyltransferase activity"/>
    <property type="evidence" value="ECO:0007669"/>
    <property type="project" value="TreeGrafter"/>
</dbReference>
<dbReference type="AlphaFoldDB" id="A0AAI9ZEP9"/>
<keyword evidence="5" id="KW-1185">Reference proteome</keyword>
<dbReference type="Pfam" id="PF13673">
    <property type="entry name" value="Acetyltransf_10"/>
    <property type="match status" value="1"/>
</dbReference>
<dbReference type="PROSITE" id="PS51186">
    <property type="entry name" value="GNAT"/>
    <property type="match status" value="1"/>
</dbReference>
<dbReference type="PANTHER" id="PTHR10908:SF0">
    <property type="entry name" value="SEROTONIN N-ACETYLTRANSFERASE"/>
    <property type="match status" value="1"/>
</dbReference>
<dbReference type="InterPro" id="IPR000182">
    <property type="entry name" value="GNAT_dom"/>
</dbReference>
<keyword evidence="2" id="KW-0012">Acyltransferase</keyword>
<evidence type="ECO:0000259" key="3">
    <source>
        <dbReference type="PROSITE" id="PS51186"/>
    </source>
</evidence>
<organism evidence="4 5">
    <name type="scientific">Colletotrichum phormii</name>
    <dbReference type="NCBI Taxonomy" id="359342"/>
    <lineage>
        <taxon>Eukaryota</taxon>
        <taxon>Fungi</taxon>
        <taxon>Dikarya</taxon>
        <taxon>Ascomycota</taxon>
        <taxon>Pezizomycotina</taxon>
        <taxon>Sordariomycetes</taxon>
        <taxon>Hypocreomycetidae</taxon>
        <taxon>Glomerellales</taxon>
        <taxon>Glomerellaceae</taxon>
        <taxon>Colletotrichum</taxon>
        <taxon>Colletotrichum acutatum species complex</taxon>
    </lineage>
</organism>
<dbReference type="RefSeq" id="XP_060439174.1">
    <property type="nucleotide sequence ID" value="XM_060581782.1"/>
</dbReference>
<dbReference type="GO" id="GO:0005737">
    <property type="term" value="C:cytoplasm"/>
    <property type="evidence" value="ECO:0007669"/>
    <property type="project" value="TreeGrafter"/>
</dbReference>
<dbReference type="InterPro" id="IPR051635">
    <property type="entry name" value="SNAT-like"/>
</dbReference>
<dbReference type="SUPFAM" id="SSF55729">
    <property type="entry name" value="Acyl-CoA N-acyltransferases (Nat)"/>
    <property type="match status" value="1"/>
</dbReference>
<feature type="domain" description="N-acetyltransferase" evidence="3">
    <location>
        <begin position="3"/>
        <end position="204"/>
    </location>
</feature>
<gene>
    <name evidence="4" type="ORF">BDP81DRAFT_135939</name>
</gene>
<proteinExistence type="predicted"/>
<dbReference type="GeneID" id="85466644"/>
<dbReference type="InterPro" id="IPR016181">
    <property type="entry name" value="Acyl_CoA_acyltransferase"/>
</dbReference>
<evidence type="ECO:0000256" key="2">
    <source>
        <dbReference type="ARBA" id="ARBA00023315"/>
    </source>
</evidence>
<evidence type="ECO:0000313" key="4">
    <source>
        <dbReference type="EMBL" id="KAK1623179.1"/>
    </source>
</evidence>
<protein>
    <submittedName>
        <fullName evidence="4">Acetyltransferase</fullName>
    </submittedName>
</protein>
<dbReference type="PANTHER" id="PTHR10908">
    <property type="entry name" value="SEROTONIN N-ACETYLTRANSFERASE"/>
    <property type="match status" value="1"/>
</dbReference>
<sequence length="204" mass="22602">MDLYIRPLTIDDLDRCETVEAAAFPPAEAATREKIEYRLTVCPELCLGLFAREGKSSQGRVIRQGTTLAYNPSDTSNGNDLIAHTISTKSISSVVTDADMAVPHSWKTDPTATYDVGHQSEGKTITLHSLAVSPNSQKSGYGKTLMAYYIKHMIQAAQTERISILTYDRLVSYYEKLGFTHHGKSQSEYAGVAWHDLSYEFNTA</sequence>
<dbReference type="Proteomes" id="UP001243989">
    <property type="component" value="Unassembled WGS sequence"/>
</dbReference>
<evidence type="ECO:0000313" key="5">
    <source>
        <dbReference type="Proteomes" id="UP001243989"/>
    </source>
</evidence>
<accession>A0AAI9ZEP9</accession>
<dbReference type="EMBL" id="JAHMHQ010000030">
    <property type="protein sequence ID" value="KAK1623179.1"/>
    <property type="molecule type" value="Genomic_DNA"/>
</dbReference>
<evidence type="ECO:0000256" key="1">
    <source>
        <dbReference type="ARBA" id="ARBA00022679"/>
    </source>
</evidence>
<reference evidence="4" key="1">
    <citation type="submission" date="2021-06" db="EMBL/GenBank/DDBJ databases">
        <title>Comparative genomics, transcriptomics and evolutionary studies reveal genomic signatures of adaptation to plant cell wall in hemibiotrophic fungi.</title>
        <authorList>
            <consortium name="DOE Joint Genome Institute"/>
            <person name="Baroncelli R."/>
            <person name="Diaz J.F."/>
            <person name="Benocci T."/>
            <person name="Peng M."/>
            <person name="Battaglia E."/>
            <person name="Haridas S."/>
            <person name="Andreopoulos W."/>
            <person name="Labutti K."/>
            <person name="Pangilinan J."/>
            <person name="Floch G.L."/>
            <person name="Makela M.R."/>
            <person name="Henrissat B."/>
            <person name="Grigoriev I.V."/>
            <person name="Crouch J.A."/>
            <person name="De Vries R.P."/>
            <person name="Sukno S.A."/>
            <person name="Thon M.R."/>
        </authorList>
    </citation>
    <scope>NUCLEOTIDE SEQUENCE</scope>
    <source>
        <strain evidence="4">CBS 102054</strain>
    </source>
</reference>
<dbReference type="CDD" id="cd04301">
    <property type="entry name" value="NAT_SF"/>
    <property type="match status" value="1"/>
</dbReference>